<organism evidence="1">
    <name type="scientific">viral metagenome</name>
    <dbReference type="NCBI Taxonomy" id="1070528"/>
    <lineage>
        <taxon>unclassified sequences</taxon>
        <taxon>metagenomes</taxon>
        <taxon>organismal metagenomes</taxon>
    </lineage>
</organism>
<accession>A0A6C0ICN8</accession>
<evidence type="ECO:0000313" key="1">
    <source>
        <dbReference type="EMBL" id="QHT90177.1"/>
    </source>
</evidence>
<evidence type="ECO:0008006" key="2">
    <source>
        <dbReference type="Google" id="ProtNLM"/>
    </source>
</evidence>
<reference evidence="1" key="1">
    <citation type="journal article" date="2020" name="Nature">
        <title>Giant virus diversity and host interactions through global metagenomics.</title>
        <authorList>
            <person name="Schulz F."/>
            <person name="Roux S."/>
            <person name="Paez-Espino D."/>
            <person name="Jungbluth S."/>
            <person name="Walsh D.A."/>
            <person name="Denef V.J."/>
            <person name="McMahon K.D."/>
            <person name="Konstantinidis K.T."/>
            <person name="Eloe-Fadrosh E.A."/>
            <person name="Kyrpides N.C."/>
            <person name="Woyke T."/>
        </authorList>
    </citation>
    <scope>NUCLEOTIDE SEQUENCE</scope>
    <source>
        <strain evidence="1">GVMAG-M-3300023184-68</strain>
    </source>
</reference>
<name>A0A6C0ICN8_9ZZZZ</name>
<protein>
    <recommendedName>
        <fullName evidence="2">F-box domain-containing protein</fullName>
    </recommendedName>
</protein>
<dbReference type="AlphaFoldDB" id="A0A6C0ICN8"/>
<proteinExistence type="predicted"/>
<sequence length="97" mass="12133">MSFSSLPIDIIHHILSYDETLKFRNGKYMGQILKTDKRYELLLKIPRTFYYVWPNYYYILRVNDLLTIKIYYYLQPRRYTYMYFFFGKQNTPHYTPK</sequence>
<dbReference type="EMBL" id="MN740153">
    <property type="protein sequence ID" value="QHT90177.1"/>
    <property type="molecule type" value="Genomic_DNA"/>
</dbReference>